<dbReference type="GO" id="GO:0016887">
    <property type="term" value="F:ATP hydrolysis activity"/>
    <property type="evidence" value="ECO:0007669"/>
    <property type="project" value="InterPro"/>
</dbReference>
<feature type="domain" description="ABC transporter" evidence="4">
    <location>
        <begin position="12"/>
        <end position="231"/>
    </location>
</feature>
<keyword evidence="6" id="KW-1185">Reference proteome</keyword>
<accession>A0A431TZJ7</accession>
<evidence type="ECO:0000313" key="6">
    <source>
        <dbReference type="Proteomes" id="UP000282184"/>
    </source>
</evidence>
<evidence type="ECO:0000256" key="1">
    <source>
        <dbReference type="ARBA" id="ARBA00022448"/>
    </source>
</evidence>
<reference evidence="5 6" key="1">
    <citation type="submission" date="2018-12" db="EMBL/GenBank/DDBJ databases">
        <title>Hymenobacter gummosus sp. nov., isolated from a spring.</title>
        <authorList>
            <person name="Nie L."/>
        </authorList>
    </citation>
    <scope>NUCLEOTIDE SEQUENCE [LARGE SCALE GENOMIC DNA]</scope>
    <source>
        <strain evidence="5 6">KCTC 52166</strain>
    </source>
</reference>
<dbReference type="PROSITE" id="PS50893">
    <property type="entry name" value="ABC_TRANSPORTER_2"/>
    <property type="match status" value="1"/>
</dbReference>
<dbReference type="SUPFAM" id="SSF52540">
    <property type="entry name" value="P-loop containing nucleoside triphosphate hydrolases"/>
    <property type="match status" value="1"/>
</dbReference>
<dbReference type="OrthoDB" id="9801987at2"/>
<sequence length="234" mass="25274">MAKLAPPTAHILEADGIRVELPGGRTLLSSIYLKLETGVVAGLLGRNGCGKSTLLQAVFGPRTVPDASVRLDGRYVYPAYRRPGLINYLPQTPLLPAALSLGTAARWLAVEPAVAFARFPGLLARLREPVGRLSGGQQRLAETLLLLHQPTQFTLLDEPLAHLAPVQLEGLGEEIRAAAQRKGLLLTDHDYRALLPLCQRLYLLNEGRLLPLDAAQPTPQLIEYGYLPGGYAAP</sequence>
<dbReference type="InterPro" id="IPR051120">
    <property type="entry name" value="ABC_AA/LPS_Transport"/>
</dbReference>
<organism evidence="5 6">
    <name type="scientific">Hymenobacter gummosus</name>
    <dbReference type="NCBI Taxonomy" id="1776032"/>
    <lineage>
        <taxon>Bacteria</taxon>
        <taxon>Pseudomonadati</taxon>
        <taxon>Bacteroidota</taxon>
        <taxon>Cytophagia</taxon>
        <taxon>Cytophagales</taxon>
        <taxon>Hymenobacteraceae</taxon>
        <taxon>Hymenobacter</taxon>
    </lineage>
</organism>
<dbReference type="PANTHER" id="PTHR45772">
    <property type="entry name" value="CONSERVED COMPONENT OF ABC TRANSPORTER FOR NATURAL AMINO ACIDS-RELATED"/>
    <property type="match status" value="1"/>
</dbReference>
<evidence type="ECO:0000313" key="5">
    <source>
        <dbReference type="EMBL" id="RTQ47897.1"/>
    </source>
</evidence>
<dbReference type="Gene3D" id="3.40.50.300">
    <property type="entry name" value="P-loop containing nucleotide triphosphate hydrolases"/>
    <property type="match status" value="1"/>
</dbReference>
<evidence type="ECO:0000256" key="2">
    <source>
        <dbReference type="ARBA" id="ARBA00022741"/>
    </source>
</evidence>
<keyword evidence="2" id="KW-0547">Nucleotide-binding</keyword>
<dbReference type="RefSeq" id="WP_126694654.1">
    <property type="nucleotide sequence ID" value="NZ_RXOF01000011.1"/>
</dbReference>
<evidence type="ECO:0000256" key="3">
    <source>
        <dbReference type="ARBA" id="ARBA00022840"/>
    </source>
</evidence>
<comment type="caution">
    <text evidence="5">The sequence shown here is derived from an EMBL/GenBank/DDBJ whole genome shotgun (WGS) entry which is preliminary data.</text>
</comment>
<protein>
    <submittedName>
        <fullName evidence="5">ATP-binding cassette domain-containing protein</fullName>
    </submittedName>
</protein>
<dbReference type="GO" id="GO:0005524">
    <property type="term" value="F:ATP binding"/>
    <property type="evidence" value="ECO:0007669"/>
    <property type="project" value="UniProtKB-KW"/>
</dbReference>
<dbReference type="AlphaFoldDB" id="A0A431TZJ7"/>
<evidence type="ECO:0000259" key="4">
    <source>
        <dbReference type="PROSITE" id="PS50893"/>
    </source>
</evidence>
<dbReference type="Proteomes" id="UP000282184">
    <property type="component" value="Unassembled WGS sequence"/>
</dbReference>
<dbReference type="InterPro" id="IPR027417">
    <property type="entry name" value="P-loop_NTPase"/>
</dbReference>
<keyword evidence="1" id="KW-0813">Transport</keyword>
<dbReference type="EMBL" id="RXOF01000011">
    <property type="protein sequence ID" value="RTQ47897.1"/>
    <property type="molecule type" value="Genomic_DNA"/>
</dbReference>
<proteinExistence type="predicted"/>
<dbReference type="InterPro" id="IPR003439">
    <property type="entry name" value="ABC_transporter-like_ATP-bd"/>
</dbReference>
<dbReference type="GO" id="GO:0005886">
    <property type="term" value="C:plasma membrane"/>
    <property type="evidence" value="ECO:0007669"/>
    <property type="project" value="TreeGrafter"/>
</dbReference>
<name>A0A431TZJ7_9BACT</name>
<gene>
    <name evidence="5" type="ORF">EJV47_18440</name>
</gene>
<dbReference type="Pfam" id="PF00005">
    <property type="entry name" value="ABC_tran"/>
    <property type="match status" value="1"/>
</dbReference>
<keyword evidence="3 5" id="KW-0067">ATP-binding</keyword>